<name>A0A1X7V8N0_AMPQE</name>
<sequence>MCMLSSTWYNCKGPIWLKEKENHEKKQQKKRMKMCRALNEGLNPWTLIEI</sequence>
<dbReference type="InParanoid" id="A0A1X7V8N0"/>
<organism evidence="1">
    <name type="scientific">Amphimedon queenslandica</name>
    <name type="common">Sponge</name>
    <dbReference type="NCBI Taxonomy" id="400682"/>
    <lineage>
        <taxon>Eukaryota</taxon>
        <taxon>Metazoa</taxon>
        <taxon>Porifera</taxon>
        <taxon>Demospongiae</taxon>
        <taxon>Heteroscleromorpha</taxon>
        <taxon>Haplosclerida</taxon>
        <taxon>Niphatidae</taxon>
        <taxon>Amphimedon</taxon>
    </lineage>
</organism>
<dbReference type="EnsemblMetazoa" id="Aqu2.1.36650_001">
    <property type="protein sequence ID" value="Aqu2.1.36650_001"/>
    <property type="gene ID" value="Aqu2.1.36650"/>
</dbReference>
<accession>A0A1X7V8N0</accession>
<proteinExistence type="predicted"/>
<reference evidence="1" key="1">
    <citation type="submission" date="2017-05" db="UniProtKB">
        <authorList>
            <consortium name="EnsemblMetazoa"/>
        </authorList>
    </citation>
    <scope>IDENTIFICATION</scope>
</reference>
<protein>
    <submittedName>
        <fullName evidence="1">Uncharacterized protein</fullName>
    </submittedName>
</protein>
<evidence type="ECO:0000313" key="1">
    <source>
        <dbReference type="EnsemblMetazoa" id="Aqu2.1.36650_001"/>
    </source>
</evidence>
<dbReference type="AlphaFoldDB" id="A0A1X7V8N0"/>